<dbReference type="EMBL" id="JBHTKA010000016">
    <property type="protein sequence ID" value="MFD1003585.1"/>
    <property type="molecule type" value="Genomic_DNA"/>
</dbReference>
<gene>
    <name evidence="2" type="ORF">ACFQ21_29945</name>
</gene>
<feature type="chain" id="PRO_5046243486" description="Lipoprotein" evidence="1">
    <location>
        <begin position="21"/>
        <end position="248"/>
    </location>
</feature>
<keyword evidence="1" id="KW-0732">Signal</keyword>
<feature type="signal peptide" evidence="1">
    <location>
        <begin position="1"/>
        <end position="20"/>
    </location>
</feature>
<evidence type="ECO:0000313" key="2">
    <source>
        <dbReference type="EMBL" id="MFD1003585.1"/>
    </source>
</evidence>
<evidence type="ECO:0008006" key="4">
    <source>
        <dbReference type="Google" id="ProtNLM"/>
    </source>
</evidence>
<comment type="caution">
    <text evidence="2">The sequence shown here is derived from an EMBL/GenBank/DDBJ whole genome shotgun (WGS) entry which is preliminary data.</text>
</comment>
<dbReference type="Proteomes" id="UP001597112">
    <property type="component" value="Unassembled WGS sequence"/>
</dbReference>
<evidence type="ECO:0000256" key="1">
    <source>
        <dbReference type="SAM" id="SignalP"/>
    </source>
</evidence>
<sequence length="248" mass="25464">MKTTKLFLAACLLSIAVACNDDDDSSSAMTSEEAADVIGSSLAVNSSGLTTVVNASVDGTDAALESSDGGRTAACGYTNQLTFAATSLPGALITYAYDYNYSYILTCGNDVPQSFAATVAYSGQFDAPRLASQHSGTSELTVTALDDEATSYIINGGYNRSGSFQSKIRNKNSSTSTVDFSVNDLTVDKTSQKILSGSASVTITGSVTGKGSFTYTATIVFEGDGTAKVTINGTVYIVDLTTGTAEAA</sequence>
<evidence type="ECO:0000313" key="3">
    <source>
        <dbReference type="Proteomes" id="UP001597112"/>
    </source>
</evidence>
<keyword evidence="3" id="KW-1185">Reference proteome</keyword>
<protein>
    <recommendedName>
        <fullName evidence="4">Lipoprotein</fullName>
    </recommendedName>
</protein>
<name>A0ABW3KBD8_9BACT</name>
<organism evidence="2 3">
    <name type="scientific">Ohtaekwangia kribbensis</name>
    <dbReference type="NCBI Taxonomy" id="688913"/>
    <lineage>
        <taxon>Bacteria</taxon>
        <taxon>Pseudomonadati</taxon>
        <taxon>Bacteroidota</taxon>
        <taxon>Cytophagia</taxon>
        <taxon>Cytophagales</taxon>
        <taxon>Fulvivirgaceae</taxon>
        <taxon>Ohtaekwangia</taxon>
    </lineage>
</organism>
<proteinExistence type="predicted"/>
<reference evidence="3" key="1">
    <citation type="journal article" date="2019" name="Int. J. Syst. Evol. Microbiol.">
        <title>The Global Catalogue of Microorganisms (GCM) 10K type strain sequencing project: providing services to taxonomists for standard genome sequencing and annotation.</title>
        <authorList>
            <consortium name="The Broad Institute Genomics Platform"/>
            <consortium name="The Broad Institute Genome Sequencing Center for Infectious Disease"/>
            <person name="Wu L."/>
            <person name="Ma J."/>
        </authorList>
    </citation>
    <scope>NUCLEOTIDE SEQUENCE [LARGE SCALE GENOMIC DNA]</scope>
    <source>
        <strain evidence="3">CCUG 58938</strain>
    </source>
</reference>
<accession>A0ABW3KBD8</accession>
<dbReference type="RefSeq" id="WP_377586438.1">
    <property type="nucleotide sequence ID" value="NZ_JBHTKA010000016.1"/>
</dbReference>
<dbReference type="PROSITE" id="PS51257">
    <property type="entry name" value="PROKAR_LIPOPROTEIN"/>
    <property type="match status" value="1"/>
</dbReference>